<accession>A0A5P9JYU3</accession>
<dbReference type="CDD" id="cd06470">
    <property type="entry name" value="ACD_IbpA-B_like"/>
    <property type="match status" value="1"/>
</dbReference>
<dbReference type="Pfam" id="PF00011">
    <property type="entry name" value="HSP20"/>
    <property type="match status" value="1"/>
</dbReference>
<comment type="similarity">
    <text evidence="2 3">Belongs to the small heat shock protein (HSP20) family.</text>
</comment>
<evidence type="ECO:0000313" key="6">
    <source>
        <dbReference type="Proteomes" id="UP000325614"/>
    </source>
</evidence>
<reference evidence="5 6" key="1">
    <citation type="submission" date="2019-10" db="EMBL/GenBank/DDBJ databases">
        <title>Isolation, Identification of Microvirga thermotolerans HR1, a novel thermophilic bacterium and Comparative Genomics of the genus Microvirga.</title>
        <authorList>
            <person name="Li J."/>
            <person name="Zhang W."/>
            <person name="Lin M."/>
            <person name="Wang J."/>
        </authorList>
    </citation>
    <scope>NUCLEOTIDE SEQUENCE [LARGE SCALE GENOMIC DNA]</scope>
    <source>
        <strain evidence="5 6">HR1</strain>
    </source>
</reference>
<protein>
    <submittedName>
        <fullName evidence="5">Hsp20 family protein</fullName>
    </submittedName>
</protein>
<dbReference type="Proteomes" id="UP000325614">
    <property type="component" value="Chromosome"/>
</dbReference>
<dbReference type="KEGG" id="mico:GDR74_12120"/>
<dbReference type="PANTHER" id="PTHR47062:SF1">
    <property type="entry name" value="SMALL HEAT SHOCK PROTEIN IBPA"/>
    <property type="match status" value="1"/>
</dbReference>
<dbReference type="PROSITE" id="PS01031">
    <property type="entry name" value="SHSP"/>
    <property type="match status" value="1"/>
</dbReference>
<organism evidence="5 6">
    <name type="scientific">Microvirga thermotolerans</name>
    <dbReference type="NCBI Taxonomy" id="2651334"/>
    <lineage>
        <taxon>Bacteria</taxon>
        <taxon>Pseudomonadati</taxon>
        <taxon>Pseudomonadota</taxon>
        <taxon>Alphaproteobacteria</taxon>
        <taxon>Hyphomicrobiales</taxon>
        <taxon>Methylobacteriaceae</taxon>
        <taxon>Microvirga</taxon>
    </lineage>
</organism>
<dbReference type="AlphaFoldDB" id="A0A5P9JYU3"/>
<dbReference type="SUPFAM" id="SSF49764">
    <property type="entry name" value="HSP20-like chaperones"/>
    <property type="match status" value="1"/>
</dbReference>
<feature type="domain" description="SHSP" evidence="4">
    <location>
        <begin position="30"/>
        <end position="141"/>
    </location>
</feature>
<dbReference type="InterPro" id="IPR002068">
    <property type="entry name" value="A-crystallin/Hsp20_dom"/>
</dbReference>
<dbReference type="RefSeq" id="WP_152586544.1">
    <property type="nucleotide sequence ID" value="NZ_CP045423.1"/>
</dbReference>
<evidence type="ECO:0000256" key="2">
    <source>
        <dbReference type="PROSITE-ProRule" id="PRU00285"/>
    </source>
</evidence>
<sequence>MRTAFDFSPLYRSTVGFDRLFDMLDQTPQVDPTTSWPPYNIEKIDADHYRIVMAVAGFSPDEIELVQQDNTLLVSGQKHPEDEPVQILHRGIPARPFKQSFNLADYVQVKAAKLENELLTLDLVREVPEEMRPKRIRIAGGNGSKTIEHEKA</sequence>
<dbReference type="InterPro" id="IPR008978">
    <property type="entry name" value="HSP20-like_chaperone"/>
</dbReference>
<dbReference type="Gene3D" id="2.60.40.790">
    <property type="match status" value="1"/>
</dbReference>
<evidence type="ECO:0000256" key="1">
    <source>
        <dbReference type="ARBA" id="ARBA00023016"/>
    </source>
</evidence>
<evidence type="ECO:0000256" key="3">
    <source>
        <dbReference type="RuleBase" id="RU003616"/>
    </source>
</evidence>
<name>A0A5P9JYU3_9HYPH</name>
<dbReference type="PANTHER" id="PTHR47062">
    <property type="match status" value="1"/>
</dbReference>
<dbReference type="EMBL" id="CP045423">
    <property type="protein sequence ID" value="QFU16908.1"/>
    <property type="molecule type" value="Genomic_DNA"/>
</dbReference>
<keyword evidence="1" id="KW-0346">Stress response</keyword>
<evidence type="ECO:0000313" key="5">
    <source>
        <dbReference type="EMBL" id="QFU16908.1"/>
    </source>
</evidence>
<keyword evidence="6" id="KW-1185">Reference proteome</keyword>
<dbReference type="InterPro" id="IPR037913">
    <property type="entry name" value="ACD_IbpA/B"/>
</dbReference>
<proteinExistence type="inferred from homology"/>
<evidence type="ECO:0000259" key="4">
    <source>
        <dbReference type="PROSITE" id="PS01031"/>
    </source>
</evidence>
<gene>
    <name evidence="5" type="ORF">GDR74_12120</name>
</gene>